<dbReference type="Proteomes" id="UP000696280">
    <property type="component" value="Unassembled WGS sequence"/>
</dbReference>
<dbReference type="AlphaFoldDB" id="A0A9N9KXF9"/>
<gene>
    <name evidence="2" type="ORF">HYFRA_00006653</name>
</gene>
<feature type="transmembrane region" description="Helical" evidence="1">
    <location>
        <begin position="52"/>
        <end position="76"/>
    </location>
</feature>
<evidence type="ECO:0000256" key="1">
    <source>
        <dbReference type="SAM" id="Phobius"/>
    </source>
</evidence>
<proteinExistence type="predicted"/>
<keyword evidence="3" id="KW-1185">Reference proteome</keyword>
<comment type="caution">
    <text evidence="2">The sequence shown here is derived from an EMBL/GenBank/DDBJ whole genome shotgun (WGS) entry which is preliminary data.</text>
</comment>
<keyword evidence="1" id="KW-1133">Transmembrane helix</keyword>
<protein>
    <submittedName>
        <fullName evidence="2">Uncharacterized protein</fullName>
    </submittedName>
</protein>
<evidence type="ECO:0000313" key="2">
    <source>
        <dbReference type="EMBL" id="CAG8953762.1"/>
    </source>
</evidence>
<reference evidence="2" key="1">
    <citation type="submission" date="2021-07" db="EMBL/GenBank/DDBJ databases">
        <authorList>
            <person name="Durling M."/>
        </authorList>
    </citation>
    <scope>NUCLEOTIDE SEQUENCE</scope>
</reference>
<dbReference type="EMBL" id="CAJVRL010000052">
    <property type="protein sequence ID" value="CAG8953762.1"/>
    <property type="molecule type" value="Genomic_DNA"/>
</dbReference>
<organism evidence="2 3">
    <name type="scientific">Hymenoscyphus fraxineus</name>
    <dbReference type="NCBI Taxonomy" id="746836"/>
    <lineage>
        <taxon>Eukaryota</taxon>
        <taxon>Fungi</taxon>
        <taxon>Dikarya</taxon>
        <taxon>Ascomycota</taxon>
        <taxon>Pezizomycotina</taxon>
        <taxon>Leotiomycetes</taxon>
        <taxon>Helotiales</taxon>
        <taxon>Helotiaceae</taxon>
        <taxon>Hymenoscyphus</taxon>
    </lineage>
</organism>
<keyword evidence="1" id="KW-0472">Membrane</keyword>
<sequence length="114" mass="13289">MYPHWLKNFTRLIHSLWVAVLNSVYDTQTEKEILRDNNGCWNYFAALDVSDIAALIVMMTTEISLAMLIMYWSLVFDSNGNLRMKKNRIGYAALDPEDSRAILYMARHGSRIKR</sequence>
<keyword evidence="1" id="KW-0812">Transmembrane</keyword>
<name>A0A9N9KXF9_9HELO</name>
<accession>A0A9N9KXF9</accession>
<evidence type="ECO:0000313" key="3">
    <source>
        <dbReference type="Proteomes" id="UP000696280"/>
    </source>
</evidence>